<accession>A4J359</accession>
<dbReference type="EMBL" id="CP000612">
    <property type="protein sequence ID" value="ABO49512.1"/>
    <property type="molecule type" value="Genomic_DNA"/>
</dbReference>
<dbReference type="RefSeq" id="WP_011877341.1">
    <property type="nucleotide sequence ID" value="NC_009253.1"/>
</dbReference>
<feature type="domain" description="S1 motif" evidence="1">
    <location>
        <begin position="29"/>
        <end position="103"/>
    </location>
</feature>
<dbReference type="SMART" id="SM00316">
    <property type="entry name" value="S1"/>
    <property type="match status" value="3"/>
</dbReference>
<dbReference type="eggNOG" id="COG0539">
    <property type="taxonomic scope" value="Bacteria"/>
</dbReference>
<dbReference type="OrthoDB" id="9793609at2"/>
<dbReference type="HOGENOM" id="CLU_1026074_0_0_9"/>
<dbReference type="STRING" id="349161.Dred_0977"/>
<dbReference type="SUPFAM" id="SSF50249">
    <property type="entry name" value="Nucleic acid-binding proteins"/>
    <property type="match status" value="2"/>
</dbReference>
<dbReference type="InterPro" id="IPR012340">
    <property type="entry name" value="NA-bd_OB-fold"/>
</dbReference>
<protein>
    <submittedName>
        <fullName evidence="2">RNA binding S1 domain protein</fullName>
    </submittedName>
</protein>
<reference evidence="2 3" key="1">
    <citation type="submission" date="2007-03" db="EMBL/GenBank/DDBJ databases">
        <title>Complete sequence of Desulfotomaculum reducens MI-1.</title>
        <authorList>
            <consortium name="US DOE Joint Genome Institute"/>
            <person name="Copeland A."/>
            <person name="Lucas S."/>
            <person name="Lapidus A."/>
            <person name="Barry K."/>
            <person name="Detter J.C."/>
            <person name="Glavina del Rio T."/>
            <person name="Hammon N."/>
            <person name="Israni S."/>
            <person name="Dalin E."/>
            <person name="Tice H."/>
            <person name="Pitluck S."/>
            <person name="Sims D."/>
            <person name="Brettin T."/>
            <person name="Bruce D."/>
            <person name="Han C."/>
            <person name="Tapia R."/>
            <person name="Schmutz J."/>
            <person name="Larimer F."/>
            <person name="Land M."/>
            <person name="Hauser L."/>
            <person name="Kyrpides N."/>
            <person name="Kim E."/>
            <person name="Tebo B.M."/>
            <person name="Richardson P."/>
        </authorList>
    </citation>
    <scope>NUCLEOTIDE SEQUENCE [LARGE SCALE GENOMIC DNA]</scope>
    <source>
        <strain evidence="2 3">MI-1</strain>
    </source>
</reference>
<organism evidence="2 3">
    <name type="scientific">Desulforamulus reducens (strain ATCC BAA-1160 / DSM 100696 / MI-1)</name>
    <name type="common">Desulfotomaculum reducens</name>
    <dbReference type="NCBI Taxonomy" id="349161"/>
    <lineage>
        <taxon>Bacteria</taxon>
        <taxon>Bacillati</taxon>
        <taxon>Bacillota</taxon>
        <taxon>Clostridia</taxon>
        <taxon>Eubacteriales</taxon>
        <taxon>Peptococcaceae</taxon>
        <taxon>Desulforamulus</taxon>
    </lineage>
</organism>
<feature type="domain" description="S1 motif" evidence="1">
    <location>
        <begin position="200"/>
        <end position="260"/>
    </location>
</feature>
<dbReference type="Gene3D" id="2.40.50.140">
    <property type="entry name" value="Nucleic acid-binding proteins"/>
    <property type="match status" value="1"/>
</dbReference>
<keyword evidence="3" id="KW-1185">Reference proteome</keyword>
<gene>
    <name evidence="2" type="ordered locus">Dred_0977</name>
</gene>
<dbReference type="KEGG" id="drm:Dred_0977"/>
<name>A4J359_DESRM</name>
<evidence type="ECO:0000259" key="1">
    <source>
        <dbReference type="PROSITE" id="PS50126"/>
    </source>
</evidence>
<dbReference type="AlphaFoldDB" id="A4J359"/>
<sequence length="315" mass="34822">MSNFILAPEGLQLRDVDVWGPIYDAKTYGTIMDARIVRVRRIGNQGETWEIEFDDAPGITGLVPAEQTGLPEGTPVNAFVGSVISVKVMEINRKEGIVACSRKEVVNISLSKLLAAINVGQEISSIVKFVSDRNVYLDIGGGVIIRLPAEKARLSDGVPLDVQYRRGGKVNIIVTNLSKEDRGIEVEPIDPWERWTFSRGEVLSGTVVAVRDTAVFVSVKPGVIGMAPYKAADEFVHGDRLEFQVNKFDATKRKLHLIEWDPKKVGQRKREKYRAQARRNAARQSRIANGEDKIIIGVFSDIAVGAEEKPGIDEE</sequence>
<dbReference type="PROSITE" id="PS50126">
    <property type="entry name" value="S1"/>
    <property type="match status" value="2"/>
</dbReference>
<evidence type="ECO:0000313" key="3">
    <source>
        <dbReference type="Proteomes" id="UP000001556"/>
    </source>
</evidence>
<dbReference type="GO" id="GO:0003676">
    <property type="term" value="F:nucleic acid binding"/>
    <property type="evidence" value="ECO:0007669"/>
    <property type="project" value="InterPro"/>
</dbReference>
<dbReference type="InterPro" id="IPR003029">
    <property type="entry name" value="S1_domain"/>
</dbReference>
<proteinExistence type="predicted"/>
<dbReference type="Proteomes" id="UP000001556">
    <property type="component" value="Chromosome"/>
</dbReference>
<evidence type="ECO:0000313" key="2">
    <source>
        <dbReference type="EMBL" id="ABO49512.1"/>
    </source>
</evidence>